<dbReference type="InterPro" id="IPR013216">
    <property type="entry name" value="Methyltransf_11"/>
</dbReference>
<dbReference type="CDD" id="cd02440">
    <property type="entry name" value="AdoMet_MTases"/>
    <property type="match status" value="1"/>
</dbReference>
<dbReference type="SUPFAM" id="SSF53335">
    <property type="entry name" value="S-adenosyl-L-methionine-dependent methyltransferases"/>
    <property type="match status" value="1"/>
</dbReference>
<protein>
    <submittedName>
        <fullName evidence="5">Trans-aconitate 3-methyltransferase</fullName>
    </submittedName>
</protein>
<evidence type="ECO:0000313" key="5">
    <source>
        <dbReference type="EMBL" id="OEJ90794.1"/>
    </source>
</evidence>
<organism evidence="5 6">
    <name type="scientific">Hanseniaspora osmophila</name>
    <dbReference type="NCBI Taxonomy" id="56408"/>
    <lineage>
        <taxon>Eukaryota</taxon>
        <taxon>Fungi</taxon>
        <taxon>Dikarya</taxon>
        <taxon>Ascomycota</taxon>
        <taxon>Saccharomycotina</taxon>
        <taxon>Saccharomycetes</taxon>
        <taxon>Saccharomycodales</taxon>
        <taxon>Saccharomycodaceae</taxon>
        <taxon>Hanseniaspora</taxon>
    </lineage>
</organism>
<reference evidence="6" key="1">
    <citation type="journal article" date="2016" name="Genome Announc.">
        <title>Genome sequences of three species of Hanseniaspora isolated from spontaneous wine fermentations.</title>
        <authorList>
            <person name="Sternes P.R."/>
            <person name="Lee D."/>
            <person name="Kutyna D.R."/>
            <person name="Borneman A.R."/>
        </authorList>
    </citation>
    <scope>NUCLEOTIDE SEQUENCE [LARGE SCALE GENOMIC DNA]</scope>
    <source>
        <strain evidence="6">AWRI3579</strain>
    </source>
</reference>
<sequence>MSQFSSSDFDGQQYDNFRPVYVESFYKYLLDYHFKTSHEQESESIVLDVGCGPGTAVFQMEHFFHNQFSKIIGTDPSPPMIDTASAKLKGKENNRNLDTKTDITFKTSSCMELSEKLDVKVDMITVAEAAHWFLPFKDFLKEAKKVLKPNGTLAIWGYIDPCFVEYPGLDDFLLSLDYGKDYFGEYWEQPGRSILRNLLSDQKIETSDGFHDIEVRKFTAADYRLKQNLDFPLIIKKKITIAQFKGYVGTWSAVNKRNSVLHDSKEVIDRFFAELFRKAPDLGWNTEVTVLWKAVYKLARSSV</sequence>
<proteinExistence type="inferred from homology"/>
<comment type="similarity">
    <text evidence="1">Belongs to the methyltransferase superfamily.</text>
</comment>
<gene>
    <name evidence="5" type="ORF">AWRI3579_g408</name>
</gene>
<dbReference type="InParanoid" id="A0A1E5RV75"/>
<dbReference type="AlphaFoldDB" id="A0A1E5RV75"/>
<dbReference type="STRING" id="56408.A0A1E5RV75"/>
<dbReference type="InterPro" id="IPR051052">
    <property type="entry name" value="Diverse_substrate_MTase"/>
</dbReference>
<evidence type="ECO:0000256" key="3">
    <source>
        <dbReference type="ARBA" id="ARBA00022679"/>
    </source>
</evidence>
<name>A0A1E5RV75_9ASCO</name>
<dbReference type="GO" id="GO:0008757">
    <property type="term" value="F:S-adenosylmethionine-dependent methyltransferase activity"/>
    <property type="evidence" value="ECO:0007669"/>
    <property type="project" value="InterPro"/>
</dbReference>
<keyword evidence="2 5" id="KW-0489">Methyltransferase</keyword>
<dbReference type="Pfam" id="PF08241">
    <property type="entry name" value="Methyltransf_11"/>
    <property type="match status" value="1"/>
</dbReference>
<dbReference type="PANTHER" id="PTHR44942:SF4">
    <property type="entry name" value="METHYLTRANSFERASE TYPE 11 DOMAIN-CONTAINING PROTEIN"/>
    <property type="match status" value="1"/>
</dbReference>
<feature type="domain" description="Methyltransferase type 11" evidence="4">
    <location>
        <begin position="47"/>
        <end position="155"/>
    </location>
</feature>
<accession>A0A1E5RV75</accession>
<dbReference type="Gene3D" id="3.40.50.150">
    <property type="entry name" value="Vaccinia Virus protein VP39"/>
    <property type="match status" value="1"/>
</dbReference>
<evidence type="ECO:0000313" key="6">
    <source>
        <dbReference type="Proteomes" id="UP000095728"/>
    </source>
</evidence>
<dbReference type="GO" id="GO:0032259">
    <property type="term" value="P:methylation"/>
    <property type="evidence" value="ECO:0007669"/>
    <property type="project" value="UniProtKB-KW"/>
</dbReference>
<comment type="caution">
    <text evidence="5">The sequence shown here is derived from an EMBL/GenBank/DDBJ whole genome shotgun (WGS) entry which is preliminary data.</text>
</comment>
<keyword evidence="6" id="KW-1185">Reference proteome</keyword>
<dbReference type="PANTHER" id="PTHR44942">
    <property type="entry name" value="METHYLTRANSF_11 DOMAIN-CONTAINING PROTEIN"/>
    <property type="match status" value="1"/>
</dbReference>
<dbReference type="OrthoDB" id="3970735at2759"/>
<evidence type="ECO:0000256" key="2">
    <source>
        <dbReference type="ARBA" id="ARBA00022603"/>
    </source>
</evidence>
<dbReference type="InterPro" id="IPR029063">
    <property type="entry name" value="SAM-dependent_MTases_sf"/>
</dbReference>
<keyword evidence="3 5" id="KW-0808">Transferase</keyword>
<dbReference type="EMBL" id="LPNM01000003">
    <property type="protein sequence ID" value="OEJ90794.1"/>
    <property type="molecule type" value="Genomic_DNA"/>
</dbReference>
<evidence type="ECO:0000259" key="4">
    <source>
        <dbReference type="Pfam" id="PF08241"/>
    </source>
</evidence>
<evidence type="ECO:0000256" key="1">
    <source>
        <dbReference type="ARBA" id="ARBA00008361"/>
    </source>
</evidence>
<dbReference type="Proteomes" id="UP000095728">
    <property type="component" value="Unassembled WGS sequence"/>
</dbReference>
<dbReference type="FunCoup" id="A0A1E5RV75">
    <property type="interactions" value="733"/>
</dbReference>